<dbReference type="Proteomes" id="UP000054630">
    <property type="component" value="Unassembled WGS sequence"/>
</dbReference>
<reference evidence="2 3" key="1">
    <citation type="submission" date="2015-01" db="EMBL/GenBank/DDBJ databases">
        <title>Evolution of Trichinella species and genotypes.</title>
        <authorList>
            <person name="Korhonen P.K."/>
            <person name="Edoardo P."/>
            <person name="Giuseppe L.R."/>
            <person name="Gasser R.B."/>
        </authorList>
    </citation>
    <scope>NUCLEOTIDE SEQUENCE [LARGE SCALE GENOMIC DNA]</scope>
    <source>
        <strain evidence="2">ISS37</strain>
    </source>
</reference>
<keyword evidence="3" id="KW-1185">Reference proteome</keyword>
<feature type="region of interest" description="Disordered" evidence="1">
    <location>
        <begin position="58"/>
        <end position="78"/>
    </location>
</feature>
<gene>
    <name evidence="2" type="ORF">T07_12829</name>
</gene>
<comment type="caution">
    <text evidence="2">The sequence shown here is derived from an EMBL/GenBank/DDBJ whole genome shotgun (WGS) entry which is preliminary data.</text>
</comment>
<dbReference type="Gene3D" id="2.40.70.10">
    <property type="entry name" value="Acid Proteases"/>
    <property type="match status" value="1"/>
</dbReference>
<dbReference type="OrthoDB" id="5920102at2759"/>
<evidence type="ECO:0000256" key="1">
    <source>
        <dbReference type="SAM" id="MobiDB-lite"/>
    </source>
</evidence>
<protein>
    <submittedName>
        <fullName evidence="2">Uncharacterized protein</fullName>
    </submittedName>
</protein>
<organism evidence="2 3">
    <name type="scientific">Trichinella nelsoni</name>
    <dbReference type="NCBI Taxonomy" id="6336"/>
    <lineage>
        <taxon>Eukaryota</taxon>
        <taxon>Metazoa</taxon>
        <taxon>Ecdysozoa</taxon>
        <taxon>Nematoda</taxon>
        <taxon>Enoplea</taxon>
        <taxon>Dorylaimia</taxon>
        <taxon>Trichinellida</taxon>
        <taxon>Trichinellidae</taxon>
        <taxon>Trichinella</taxon>
    </lineage>
</organism>
<dbReference type="InterPro" id="IPR021109">
    <property type="entry name" value="Peptidase_aspartic_dom_sf"/>
</dbReference>
<dbReference type="AlphaFoldDB" id="A0A0V0RAC8"/>
<feature type="non-terminal residue" evidence="2">
    <location>
        <position position="78"/>
    </location>
</feature>
<accession>A0A0V0RAC8</accession>
<dbReference type="STRING" id="6336.A0A0V0RAC8"/>
<dbReference type="EMBL" id="JYDL01002221">
    <property type="protein sequence ID" value="KRX11435.1"/>
    <property type="molecule type" value="Genomic_DNA"/>
</dbReference>
<name>A0A0V0RAC8_9BILA</name>
<proteinExistence type="predicted"/>
<evidence type="ECO:0000313" key="2">
    <source>
        <dbReference type="EMBL" id="KRX11435.1"/>
    </source>
</evidence>
<sequence>MCISGVGVVPLQLGRWRGRVPVMMVRNLVVPGVLGTNFFDSFVRTVDWQTREMTMNDGSKVRIKHDPSRAGQPSIGCA</sequence>
<evidence type="ECO:0000313" key="3">
    <source>
        <dbReference type="Proteomes" id="UP000054630"/>
    </source>
</evidence>